<comment type="function">
    <text evidence="9">Involved in the gluconeogenesis. Catalyzes stereospecifically the conversion of dihydroxyacetone phosphate (DHAP) to D-glyceraldehyde-3-phosphate (G3P).</text>
</comment>
<feature type="binding site" evidence="9">
    <location>
        <begin position="233"/>
        <end position="234"/>
    </location>
    <ligand>
        <name>substrate</name>
    </ligand>
</feature>
<evidence type="ECO:0000256" key="5">
    <source>
        <dbReference type="ARBA" id="ARBA00022432"/>
    </source>
</evidence>
<evidence type="ECO:0000256" key="8">
    <source>
        <dbReference type="ARBA" id="ARBA00023235"/>
    </source>
</evidence>
<evidence type="ECO:0000256" key="10">
    <source>
        <dbReference type="RuleBase" id="RU363013"/>
    </source>
</evidence>
<comment type="pathway">
    <text evidence="9 10">Carbohydrate biosynthesis; gluconeogenesis.</text>
</comment>
<dbReference type="GO" id="GO:0006096">
    <property type="term" value="P:glycolytic process"/>
    <property type="evidence" value="ECO:0007669"/>
    <property type="project" value="UniProtKB-UniRule"/>
</dbReference>
<protein>
    <recommendedName>
        <fullName evidence="4 9">Triosephosphate isomerase</fullName>
        <shortName evidence="9">TIM</shortName>
        <shortName evidence="9">TPI</shortName>
        <ecNumber evidence="3 9">5.3.1.1</ecNumber>
    </recommendedName>
    <alternativeName>
        <fullName evidence="9">Triose-phosphate isomerase</fullName>
    </alternativeName>
</protein>
<dbReference type="EMBL" id="JACEIP010000011">
    <property type="protein sequence ID" value="MBA4543049.1"/>
    <property type="molecule type" value="Genomic_DNA"/>
</dbReference>
<dbReference type="InterPro" id="IPR000652">
    <property type="entry name" value="Triosephosphate_isomerase"/>
</dbReference>
<dbReference type="AlphaFoldDB" id="A0A7W1XAH8"/>
<dbReference type="RefSeq" id="WP_033099848.1">
    <property type="nucleotide sequence ID" value="NZ_JACEIP010000011.1"/>
</dbReference>
<comment type="subcellular location">
    <subcellularLocation>
        <location evidence="9 10">Cytoplasm</location>
    </subcellularLocation>
</comment>
<feature type="binding site" evidence="9">
    <location>
        <position position="212"/>
    </location>
    <ligand>
        <name>substrate</name>
    </ligand>
</feature>
<sequence>MRKPVIAGNWKMHKTAEEAVSFAAELKQADLPGEVEAVICAPFLALPALVEELTGTGIGVGAQNVHFEQQGAFTGEVSVPMLKAAGVTYVIIGHSERRAYFAETDETVNKKVKAALNGGLIPIVCVGETLEERENDQTKEVVRKQVKAASAGLSSDEMKKTIIAYEPVWAIGTGKASTAEDAEEVCSFIRKTVADQFDQQVANEVRIQYGGSVKPENIDSFIKQPNIDGALVGGASLNAGSFIQLVQAAK</sequence>
<dbReference type="InterPro" id="IPR022896">
    <property type="entry name" value="TrioseP_Isoase_bac/euk"/>
</dbReference>
<dbReference type="UniPathway" id="UPA00138"/>
<evidence type="ECO:0000256" key="7">
    <source>
        <dbReference type="ARBA" id="ARBA00023152"/>
    </source>
</evidence>
<keyword evidence="5 9" id="KW-0312">Gluconeogenesis</keyword>
<dbReference type="CDD" id="cd00311">
    <property type="entry name" value="TIM"/>
    <property type="match status" value="1"/>
</dbReference>
<evidence type="ECO:0000256" key="2">
    <source>
        <dbReference type="ARBA" id="ARBA00007422"/>
    </source>
</evidence>
<dbReference type="SUPFAM" id="SSF51351">
    <property type="entry name" value="Triosephosphate isomerase (TIM)"/>
    <property type="match status" value="1"/>
</dbReference>
<feature type="active site" description="Proton acceptor" evidence="9">
    <location>
        <position position="166"/>
    </location>
</feature>
<evidence type="ECO:0000256" key="1">
    <source>
        <dbReference type="ARBA" id="ARBA00004680"/>
    </source>
</evidence>
<comment type="subunit">
    <text evidence="9 10">Homodimer.</text>
</comment>
<dbReference type="PROSITE" id="PS51440">
    <property type="entry name" value="TIM_2"/>
    <property type="match status" value="1"/>
</dbReference>
<keyword evidence="6 9" id="KW-0963">Cytoplasm</keyword>
<gene>
    <name evidence="9" type="primary">tpiA</name>
    <name evidence="11" type="ORF">H1164_09050</name>
</gene>
<dbReference type="FunFam" id="3.20.20.70:FF:000016">
    <property type="entry name" value="Triosephosphate isomerase"/>
    <property type="match status" value="1"/>
</dbReference>
<dbReference type="InterPro" id="IPR020861">
    <property type="entry name" value="Triosephosphate_isomerase_AS"/>
</dbReference>
<dbReference type="InterPro" id="IPR013785">
    <property type="entry name" value="Aldolase_TIM"/>
</dbReference>
<evidence type="ECO:0000256" key="6">
    <source>
        <dbReference type="ARBA" id="ARBA00022490"/>
    </source>
</evidence>
<dbReference type="InterPro" id="IPR035990">
    <property type="entry name" value="TIM_sf"/>
</dbReference>
<comment type="catalytic activity">
    <reaction evidence="9 10">
        <text>D-glyceraldehyde 3-phosphate = dihydroxyacetone phosphate</text>
        <dbReference type="Rhea" id="RHEA:18585"/>
        <dbReference type="ChEBI" id="CHEBI:57642"/>
        <dbReference type="ChEBI" id="CHEBI:59776"/>
        <dbReference type="EC" id="5.3.1.1"/>
    </reaction>
</comment>
<dbReference type="Pfam" id="PF00121">
    <property type="entry name" value="TIM"/>
    <property type="match status" value="1"/>
</dbReference>
<comment type="caution">
    <text evidence="11">The sequence shown here is derived from an EMBL/GenBank/DDBJ whole genome shotgun (WGS) entry which is preliminary data.</text>
</comment>
<keyword evidence="7 9" id="KW-0324">Glycolysis</keyword>
<dbReference type="Proteomes" id="UP000530514">
    <property type="component" value="Unassembled WGS sequence"/>
</dbReference>
<dbReference type="UniPathway" id="UPA00109">
    <property type="reaction ID" value="UER00189"/>
</dbReference>
<dbReference type="GO" id="GO:0005829">
    <property type="term" value="C:cytosol"/>
    <property type="evidence" value="ECO:0007669"/>
    <property type="project" value="TreeGrafter"/>
</dbReference>
<feature type="binding site" evidence="9">
    <location>
        <position position="172"/>
    </location>
    <ligand>
        <name>substrate</name>
    </ligand>
</feature>
<dbReference type="GO" id="GO:0019563">
    <property type="term" value="P:glycerol catabolic process"/>
    <property type="evidence" value="ECO:0007669"/>
    <property type="project" value="TreeGrafter"/>
</dbReference>
<evidence type="ECO:0000256" key="3">
    <source>
        <dbReference type="ARBA" id="ARBA00011940"/>
    </source>
</evidence>
<dbReference type="GO" id="GO:0046166">
    <property type="term" value="P:glyceraldehyde-3-phosphate biosynthetic process"/>
    <property type="evidence" value="ECO:0007669"/>
    <property type="project" value="TreeGrafter"/>
</dbReference>
<dbReference type="PANTHER" id="PTHR21139:SF42">
    <property type="entry name" value="TRIOSEPHOSPHATE ISOMERASE"/>
    <property type="match status" value="1"/>
</dbReference>
<comment type="pathway">
    <text evidence="1 9 10">Carbohydrate degradation; glycolysis; D-glyceraldehyde 3-phosphate from glycerone phosphate: step 1/1.</text>
</comment>
<reference evidence="11 12" key="1">
    <citation type="submission" date="2020-07" db="EMBL/GenBank/DDBJ databases">
        <authorList>
            <person name="Feng H."/>
        </authorList>
    </citation>
    <scope>NUCLEOTIDE SEQUENCE [LARGE SCALE GENOMIC DNA]</scope>
    <source>
        <strain evidence="12">s-11</strain>
    </source>
</reference>
<comment type="similarity">
    <text evidence="2 9 10">Belongs to the triosephosphate isomerase family.</text>
</comment>
<dbReference type="GO" id="GO:0004807">
    <property type="term" value="F:triose-phosphate isomerase activity"/>
    <property type="evidence" value="ECO:0007669"/>
    <property type="project" value="UniProtKB-UniRule"/>
</dbReference>
<accession>A0A7W1XAH8</accession>
<evidence type="ECO:0000256" key="9">
    <source>
        <dbReference type="HAMAP-Rule" id="MF_00147"/>
    </source>
</evidence>
<name>A0A7W1XAH8_9BACL</name>
<dbReference type="HAMAP" id="MF_00147_B">
    <property type="entry name" value="TIM_B"/>
    <property type="match status" value="1"/>
</dbReference>
<keyword evidence="8 9" id="KW-0413">Isomerase</keyword>
<dbReference type="PROSITE" id="PS00171">
    <property type="entry name" value="TIM_1"/>
    <property type="match status" value="1"/>
</dbReference>
<evidence type="ECO:0000313" key="12">
    <source>
        <dbReference type="Proteomes" id="UP000530514"/>
    </source>
</evidence>
<keyword evidence="12" id="KW-1185">Reference proteome</keyword>
<feature type="binding site" evidence="9">
    <location>
        <begin position="9"/>
        <end position="11"/>
    </location>
    <ligand>
        <name>substrate</name>
    </ligand>
</feature>
<feature type="active site" description="Electrophile" evidence="9">
    <location>
        <position position="94"/>
    </location>
</feature>
<dbReference type="GO" id="GO:0006094">
    <property type="term" value="P:gluconeogenesis"/>
    <property type="evidence" value="ECO:0007669"/>
    <property type="project" value="UniProtKB-UniRule"/>
</dbReference>
<dbReference type="OrthoDB" id="9809429at2"/>
<dbReference type="Gene3D" id="3.20.20.70">
    <property type="entry name" value="Aldolase class I"/>
    <property type="match status" value="1"/>
</dbReference>
<dbReference type="PANTHER" id="PTHR21139">
    <property type="entry name" value="TRIOSEPHOSPHATE ISOMERASE"/>
    <property type="match status" value="1"/>
</dbReference>
<evidence type="ECO:0000256" key="4">
    <source>
        <dbReference type="ARBA" id="ARBA00019397"/>
    </source>
</evidence>
<evidence type="ECO:0000313" key="11">
    <source>
        <dbReference type="EMBL" id="MBA4543049.1"/>
    </source>
</evidence>
<organism evidence="11 12">
    <name type="scientific">Thermoactinomyces daqus</name>
    <dbReference type="NCBI Taxonomy" id="1329516"/>
    <lineage>
        <taxon>Bacteria</taxon>
        <taxon>Bacillati</taxon>
        <taxon>Bacillota</taxon>
        <taxon>Bacilli</taxon>
        <taxon>Bacillales</taxon>
        <taxon>Thermoactinomycetaceae</taxon>
        <taxon>Thermoactinomyces</taxon>
    </lineage>
</organism>
<dbReference type="NCBIfam" id="TIGR00419">
    <property type="entry name" value="tim"/>
    <property type="match status" value="1"/>
</dbReference>
<dbReference type="EC" id="5.3.1.1" evidence="3 9"/>
<proteinExistence type="inferred from homology"/>